<reference evidence="2" key="1">
    <citation type="submission" date="2022-01" db="EMBL/GenBank/DDBJ databases">
        <authorList>
            <person name="Braso-Vives M."/>
        </authorList>
    </citation>
    <scope>NUCLEOTIDE SEQUENCE</scope>
</reference>
<keyword evidence="3" id="KW-1185">Reference proteome</keyword>
<organism evidence="2 3">
    <name type="scientific">Branchiostoma lanceolatum</name>
    <name type="common">Common lancelet</name>
    <name type="synonym">Amphioxus lanceolatum</name>
    <dbReference type="NCBI Taxonomy" id="7740"/>
    <lineage>
        <taxon>Eukaryota</taxon>
        <taxon>Metazoa</taxon>
        <taxon>Chordata</taxon>
        <taxon>Cephalochordata</taxon>
        <taxon>Leptocardii</taxon>
        <taxon>Amphioxiformes</taxon>
        <taxon>Branchiostomatidae</taxon>
        <taxon>Branchiostoma</taxon>
    </lineage>
</organism>
<dbReference type="AlphaFoldDB" id="A0A8K0EU55"/>
<proteinExistence type="predicted"/>
<evidence type="ECO:0000313" key="2">
    <source>
        <dbReference type="EMBL" id="CAH1266444.1"/>
    </source>
</evidence>
<accession>A0A8K0EU55</accession>
<keyword evidence="1" id="KW-0732">Signal</keyword>
<feature type="chain" id="PRO_5035475303" evidence="1">
    <location>
        <begin position="23"/>
        <end position="52"/>
    </location>
</feature>
<evidence type="ECO:0000256" key="1">
    <source>
        <dbReference type="SAM" id="SignalP"/>
    </source>
</evidence>
<sequence length="52" mass="5556">MSVPRALLLIALVMCAVDSGQAAPLSPRHFSNLGLAKLDVNNGREEEYAADM</sequence>
<name>A0A8K0EU55_BRALA</name>
<evidence type="ECO:0000313" key="3">
    <source>
        <dbReference type="Proteomes" id="UP000838412"/>
    </source>
</evidence>
<protein>
    <submittedName>
        <fullName evidence="2">Hypp3373 protein</fullName>
    </submittedName>
</protein>
<dbReference type="Proteomes" id="UP000838412">
    <property type="component" value="Chromosome 5"/>
</dbReference>
<feature type="signal peptide" evidence="1">
    <location>
        <begin position="1"/>
        <end position="22"/>
    </location>
</feature>
<dbReference type="EMBL" id="OV696690">
    <property type="protein sequence ID" value="CAH1266444.1"/>
    <property type="molecule type" value="Genomic_DNA"/>
</dbReference>
<gene>
    <name evidence="2" type="primary">Hypp3373</name>
    <name evidence="2" type="ORF">BLAG_LOCUS20036</name>
</gene>